<dbReference type="InterPro" id="IPR001304">
    <property type="entry name" value="C-type_lectin-like"/>
</dbReference>
<dbReference type="GeneID" id="189948"/>
<evidence type="ECO:0000313" key="4">
    <source>
        <dbReference type="Proteomes" id="UP000001940"/>
    </source>
</evidence>
<protein>
    <submittedName>
        <fullName evidence="3">C-type lectin domain-containing protein</fullName>
    </submittedName>
</protein>
<evidence type="ECO:0000313" key="3">
    <source>
        <dbReference type="EMBL" id="CCD71968.1"/>
    </source>
</evidence>
<dbReference type="RefSeq" id="NP_500446.2">
    <property type="nucleotide sequence ID" value="NM_068045.3"/>
</dbReference>
<dbReference type="PhylomeDB" id="Q9N3W1"/>
<dbReference type="SUPFAM" id="SSF56436">
    <property type="entry name" value="C-type lectin-like"/>
    <property type="match status" value="1"/>
</dbReference>
<gene>
    <name evidence="3 5" type="primary">clec-74</name>
    <name evidence="3" type="ORF">CELE_Y46C8AL.8</name>
    <name evidence="5" type="ORF">Y46C8AL.8</name>
</gene>
<sequence>MVLKLLILTKLVGLSSSACPSSKDQEIKGLCFTFMPYQLTYNASRNYCHHNNPVGFSNLAYVPDKETSNYLAVYAHSAFGSAAENFWIGLSRDPVSKSLSWDNGFPVTYTNFGSHVGKNYFSEKISNAKWDTLGDNDKSYFVCSYDPAVKSTTQSVTKTTTTPDSSNCQVGGPQTVLFAYSNDLNPFIVMDTLQRSSLDSQNVSFAISRFDLPQPEDIAYFTTYNQAMSYVSLHKPNVSLGFNDTTRGSNVLDVIDMFYNNTQTPCGSFVIVLSKRYPNTLDISNIVAKVRQRHGMVNFLASNTPSGGTQSRVLYDLSSQTNGVYAITRDTSFSSTIDYIPTRERYPIYAVTPRVSGEGSQILPPMTVLVHASYLLSLSIQSHVPTNNVKDVELYWRNPSSTNTGYFGMPVASWGFFDFNSDGTHANLAADVYNITINYDYTNSDVEVVQVRFYSSSPTNYWMPYSD</sequence>
<dbReference type="UCSC" id="Y46C8AL.8">
    <property type="organism name" value="c. elegans"/>
</dbReference>
<dbReference type="FunCoup" id="Q9N3W1">
    <property type="interactions" value="12"/>
</dbReference>
<dbReference type="Pfam" id="PF23673">
    <property type="entry name" value="DUF7154"/>
    <property type="match status" value="1"/>
</dbReference>
<dbReference type="AlphaFoldDB" id="Q9N3W1"/>
<organism evidence="3 4">
    <name type="scientific">Caenorhabditis elegans</name>
    <dbReference type="NCBI Taxonomy" id="6239"/>
    <lineage>
        <taxon>Eukaryota</taxon>
        <taxon>Metazoa</taxon>
        <taxon>Ecdysozoa</taxon>
        <taxon>Nematoda</taxon>
        <taxon>Chromadorea</taxon>
        <taxon>Rhabditida</taxon>
        <taxon>Rhabditina</taxon>
        <taxon>Rhabditomorpha</taxon>
        <taxon>Rhabditoidea</taxon>
        <taxon>Rhabditidae</taxon>
        <taxon>Peloderinae</taxon>
        <taxon>Caenorhabditis</taxon>
    </lineage>
</organism>
<dbReference type="Gene3D" id="3.10.100.10">
    <property type="entry name" value="Mannose-Binding Protein A, subunit A"/>
    <property type="match status" value="1"/>
</dbReference>
<dbReference type="PeptideAtlas" id="Q9N3W1"/>
<feature type="domain" description="C-type lectin" evidence="2">
    <location>
        <begin position="27"/>
        <end position="144"/>
    </location>
</feature>
<evidence type="ECO:0000259" key="2">
    <source>
        <dbReference type="PROSITE" id="PS50041"/>
    </source>
</evidence>
<dbReference type="SMR" id="Q9N3W1"/>
<evidence type="ECO:0007829" key="6">
    <source>
        <dbReference type="PeptideAtlas" id="Q9N3W1"/>
    </source>
</evidence>
<name>Q9N3W1_CAEEL</name>
<dbReference type="PANTHER" id="PTHR23062:SF3">
    <property type="entry name" value="ANF_RECEPTOR DOMAIN-CONTAINING PROTEIN-RELATED"/>
    <property type="match status" value="1"/>
</dbReference>
<evidence type="ECO:0000313" key="5">
    <source>
        <dbReference type="WormBase" id="Y46C8AL.8"/>
    </source>
</evidence>
<dbReference type="HOGENOM" id="CLU_046757_0_0_1"/>
<feature type="chain" id="PRO_5004331562" evidence="1">
    <location>
        <begin position="18"/>
        <end position="467"/>
    </location>
</feature>
<keyword evidence="6" id="KW-1267">Proteomics identification</keyword>
<dbReference type="PaxDb" id="6239-Y46C8AL.8"/>
<dbReference type="STRING" id="6239.Y46C8AL.8.1"/>
<reference evidence="3 4" key="1">
    <citation type="journal article" date="1998" name="Science">
        <title>Genome sequence of the nematode C. elegans: a platform for investigating biology.</title>
        <authorList>
            <consortium name="The C. elegans sequencing consortium"/>
            <person name="Sulson J.E."/>
            <person name="Waterston R."/>
        </authorList>
    </citation>
    <scope>NUCLEOTIDE SEQUENCE [LARGE SCALE GENOMIC DNA]</scope>
    <source>
        <strain evidence="3 4">Bristol N2</strain>
    </source>
</reference>
<dbReference type="CDD" id="cd00037">
    <property type="entry name" value="CLECT"/>
    <property type="match status" value="1"/>
</dbReference>
<keyword evidence="1" id="KW-0732">Signal</keyword>
<dbReference type="OrthoDB" id="9945342at2759"/>
<evidence type="ECO:0000256" key="1">
    <source>
        <dbReference type="SAM" id="SignalP"/>
    </source>
</evidence>
<dbReference type="eggNOG" id="KOG4297">
    <property type="taxonomic scope" value="Eukaryota"/>
</dbReference>
<dbReference type="PROSITE" id="PS50041">
    <property type="entry name" value="C_TYPE_LECTIN_2"/>
    <property type="match status" value="1"/>
</dbReference>
<keyword evidence="4" id="KW-1185">Reference proteome</keyword>
<dbReference type="InterPro" id="IPR016186">
    <property type="entry name" value="C-type_lectin-like/link_sf"/>
</dbReference>
<dbReference type="InParanoid" id="Q9N3W1"/>
<dbReference type="Bgee" id="WBGene00021585">
    <property type="expression patterns" value="Expressed in adult organism and 1 other cell type or tissue"/>
</dbReference>
<dbReference type="EMBL" id="BX284604">
    <property type="protein sequence ID" value="CCD71968.1"/>
    <property type="molecule type" value="Genomic_DNA"/>
</dbReference>
<dbReference type="Proteomes" id="UP000001940">
    <property type="component" value="Chromosome IV"/>
</dbReference>
<dbReference type="Pfam" id="PF00059">
    <property type="entry name" value="Lectin_C"/>
    <property type="match status" value="1"/>
</dbReference>
<dbReference type="SMART" id="SM00034">
    <property type="entry name" value="CLECT"/>
    <property type="match status" value="1"/>
</dbReference>
<proteinExistence type="evidence at protein level"/>
<dbReference type="InterPro" id="IPR055578">
    <property type="entry name" value="DUF7154"/>
</dbReference>
<dbReference type="InterPro" id="IPR016187">
    <property type="entry name" value="CTDL_fold"/>
</dbReference>
<dbReference type="PANTHER" id="PTHR23062">
    <property type="entry name" value="HYPOTHETICAL PROTEIN C.ELEGANS"/>
    <property type="match status" value="1"/>
</dbReference>
<dbReference type="KEGG" id="cel:CELE_Y46C8AL.8"/>
<feature type="signal peptide" evidence="1">
    <location>
        <begin position="1"/>
        <end position="17"/>
    </location>
</feature>
<dbReference type="CTD" id="189948"/>
<accession>Q9N3W1</accession>
<dbReference type="AGR" id="WB:WBGene00021585"/>
<dbReference type="WormBase" id="Y46C8AL.8">
    <property type="protein sequence ID" value="CE39846"/>
    <property type="gene ID" value="WBGene00021585"/>
    <property type="gene designation" value="clec-74"/>
</dbReference>